<dbReference type="Gene3D" id="3.50.50.60">
    <property type="entry name" value="FAD/NAD(P)-binding domain"/>
    <property type="match status" value="2"/>
</dbReference>
<keyword evidence="1" id="KW-0560">Oxidoreductase</keyword>
<gene>
    <name evidence="3" type="ORF">SAMN04488557_4011</name>
</gene>
<dbReference type="Pfam" id="PF01494">
    <property type="entry name" value="FAD_binding_3"/>
    <property type="match status" value="1"/>
</dbReference>
<dbReference type="SUPFAM" id="SSF51905">
    <property type="entry name" value="FAD/NAD(P)-binding domain"/>
    <property type="match status" value="1"/>
</dbReference>
<dbReference type="PRINTS" id="PR00420">
    <property type="entry name" value="RNGMNOXGNASE"/>
</dbReference>
<evidence type="ECO:0000259" key="2">
    <source>
        <dbReference type="Pfam" id="PF01494"/>
    </source>
</evidence>
<dbReference type="PANTHER" id="PTHR43476">
    <property type="entry name" value="3-(3-HYDROXY-PHENYL)PROPIONATE/3-HYDROXYCINNAMIC ACID HYDROXYLASE"/>
    <property type="match status" value="1"/>
</dbReference>
<organism evidence="3 4">
    <name type="scientific">Hyphomicrobium facile</name>
    <dbReference type="NCBI Taxonomy" id="51670"/>
    <lineage>
        <taxon>Bacteria</taxon>
        <taxon>Pseudomonadati</taxon>
        <taxon>Pseudomonadota</taxon>
        <taxon>Alphaproteobacteria</taxon>
        <taxon>Hyphomicrobiales</taxon>
        <taxon>Hyphomicrobiaceae</taxon>
        <taxon>Hyphomicrobium</taxon>
    </lineage>
</organism>
<dbReference type="GO" id="GO:0016491">
    <property type="term" value="F:oxidoreductase activity"/>
    <property type="evidence" value="ECO:0007669"/>
    <property type="project" value="UniProtKB-KW"/>
</dbReference>
<dbReference type="EMBL" id="FPCH01000005">
    <property type="protein sequence ID" value="SFV38988.1"/>
    <property type="molecule type" value="Genomic_DNA"/>
</dbReference>
<feature type="domain" description="FAD-binding" evidence="2">
    <location>
        <begin position="5"/>
        <end position="343"/>
    </location>
</feature>
<dbReference type="AlphaFoldDB" id="A0A1I7NWM4"/>
<dbReference type="Proteomes" id="UP000199423">
    <property type="component" value="Unassembled WGS sequence"/>
</dbReference>
<dbReference type="RefSeq" id="WP_092869528.1">
    <property type="nucleotide sequence ID" value="NZ_FPCH01000005.1"/>
</dbReference>
<dbReference type="NCBIfam" id="NF004833">
    <property type="entry name" value="PRK06185.1-1"/>
    <property type="match status" value="1"/>
</dbReference>
<dbReference type="OrthoDB" id="9791689at2"/>
<sequence>MDERVTCCIAGGGPAGMMLGVLLARAGVAVTVLEKHKDFLRDFRGDTIHPSTLQLMEELGWLDDFLKLPHQEAKSIYGQFGDTRLEMANFSHLPITTKFIALMPQWDFLNFLAEKGRAYPKFSLWMNAEARGLVFDGDRVSGVKVKTPEGAVTINADLVVAADGRSSVLRGAAGLVSEDFGAPMDVMWFRLPRLPPDTEETQGRFDAGHIFVMLQRGDYWQCAYVIPKGGDARVRAAGLAAFRKSVGALLPFDAKRADAIPDWDHVKLLTVVVDRLKTWARPGFLCIGDAAHAMSPVGGVGINLAVQDAVAAANLLWQPLKTGRLTFEDLEAVQKRREFPTRATQRLQLAVQNAVIAKTLSASGPITPPLIIRLLTRLPFVSRIPARLLGLGFRPEHVTEAIRNAKGA</sequence>
<evidence type="ECO:0000313" key="3">
    <source>
        <dbReference type="EMBL" id="SFV38988.1"/>
    </source>
</evidence>
<dbReference type="PANTHER" id="PTHR43476:SF5">
    <property type="entry name" value="FAD-DEPENDENT MONOOXYGENASE"/>
    <property type="match status" value="1"/>
</dbReference>
<evidence type="ECO:0000313" key="4">
    <source>
        <dbReference type="Proteomes" id="UP000199423"/>
    </source>
</evidence>
<keyword evidence="4" id="KW-1185">Reference proteome</keyword>
<accession>A0A1I7NWM4</accession>
<evidence type="ECO:0000256" key="1">
    <source>
        <dbReference type="ARBA" id="ARBA00023002"/>
    </source>
</evidence>
<name>A0A1I7NWM4_9HYPH</name>
<reference evidence="4" key="1">
    <citation type="submission" date="2016-10" db="EMBL/GenBank/DDBJ databases">
        <authorList>
            <person name="Varghese N."/>
            <person name="Submissions S."/>
        </authorList>
    </citation>
    <scope>NUCLEOTIDE SEQUENCE [LARGE SCALE GENOMIC DNA]</scope>
    <source>
        <strain evidence="4">DSM 1565</strain>
    </source>
</reference>
<protein>
    <submittedName>
        <fullName evidence="3">2-polyprenyl-6-methoxyphenol hydroxylase</fullName>
    </submittedName>
</protein>
<dbReference type="InterPro" id="IPR050631">
    <property type="entry name" value="PheA/TfdB_FAD_monoxygenase"/>
</dbReference>
<proteinExistence type="predicted"/>
<dbReference type="InterPro" id="IPR002938">
    <property type="entry name" value="FAD-bd"/>
</dbReference>
<dbReference type="GO" id="GO:0071949">
    <property type="term" value="F:FAD binding"/>
    <property type="evidence" value="ECO:0007669"/>
    <property type="project" value="InterPro"/>
</dbReference>
<dbReference type="NCBIfam" id="NF004834">
    <property type="entry name" value="PRK06185.1-3"/>
    <property type="match status" value="1"/>
</dbReference>
<dbReference type="STRING" id="51670.SAMN04488557_4011"/>
<dbReference type="InterPro" id="IPR036188">
    <property type="entry name" value="FAD/NAD-bd_sf"/>
</dbReference>